<dbReference type="EMBL" id="RQSP01000011">
    <property type="protein sequence ID" value="KAB5607439.1"/>
    <property type="molecule type" value="Genomic_DNA"/>
</dbReference>
<dbReference type="AlphaFoldDB" id="A0A5N5RK09"/>
<evidence type="ECO:0000313" key="1">
    <source>
        <dbReference type="EMBL" id="KAB5607439.1"/>
    </source>
</evidence>
<sequence>MVKKTRTERSETTSYRLQENTCSSWRSVRCRISFTDCVGGFAAGTYPGFVVAELGGDSPPPAVQPVMAITAKKAAASTAKSRRERIRLSMVARVTGGVVRSLFMSDPLGRGFWCDGADSVGRADKTRFLYYTRQEAPVDL</sequence>
<dbReference type="Proteomes" id="UP000326336">
    <property type="component" value="Unassembled WGS sequence"/>
</dbReference>
<keyword evidence="2" id="KW-1185">Reference proteome</keyword>
<evidence type="ECO:0000313" key="2">
    <source>
        <dbReference type="Proteomes" id="UP000326336"/>
    </source>
</evidence>
<proteinExistence type="predicted"/>
<name>A0A5N5RK09_9BIFI</name>
<reference evidence="1 2" key="1">
    <citation type="journal article" date="2019" name="Int. J. Syst. Evol. Microbiol.">
        <title>Bifidobacterium jacchi sp. nov., isolated from the faeces of a baby common marmoset (Callithrix jacchus).</title>
        <authorList>
            <person name="Modesto M."/>
            <person name="Watanabe K."/>
            <person name="Arita M."/>
            <person name="Satti M."/>
            <person name="Oki K."/>
            <person name="Sciavilla P."/>
            <person name="Patavino C."/>
            <person name="Camma C."/>
            <person name="Michelini S."/>
            <person name="Sgorbati B."/>
            <person name="Mattarelli P."/>
        </authorList>
    </citation>
    <scope>NUCLEOTIDE SEQUENCE [LARGE SCALE GENOMIC DNA]</scope>
    <source>
        <strain evidence="1 2">MRM 9.3</strain>
    </source>
</reference>
<comment type="caution">
    <text evidence="1">The sequence shown here is derived from an EMBL/GenBank/DDBJ whole genome shotgun (WGS) entry which is preliminary data.</text>
</comment>
<organism evidence="1 2">
    <name type="scientific">Bifidobacterium jacchi</name>
    <dbReference type="NCBI Taxonomy" id="2490545"/>
    <lineage>
        <taxon>Bacteria</taxon>
        <taxon>Bacillati</taxon>
        <taxon>Actinomycetota</taxon>
        <taxon>Actinomycetes</taxon>
        <taxon>Bifidobacteriales</taxon>
        <taxon>Bifidobacteriaceae</taxon>
        <taxon>Bifidobacterium</taxon>
    </lineage>
</organism>
<accession>A0A5N5RK09</accession>
<protein>
    <submittedName>
        <fullName evidence="1">Uncharacterized protein</fullName>
    </submittedName>
</protein>
<gene>
    <name evidence="1" type="ORF">EHS19_04525</name>
</gene>